<gene>
    <name evidence="1" type="ORF">BXT84_13660</name>
</gene>
<name>A0ABM6RTU4_9FIRM</name>
<evidence type="ECO:0000313" key="1">
    <source>
        <dbReference type="EMBL" id="AUW94869.1"/>
    </source>
</evidence>
<dbReference type="Proteomes" id="UP000325292">
    <property type="component" value="Chromosome"/>
</dbReference>
<evidence type="ECO:0000313" key="2">
    <source>
        <dbReference type="Proteomes" id="UP000325292"/>
    </source>
</evidence>
<dbReference type="EMBL" id="CP019454">
    <property type="protein sequence ID" value="AUW94869.1"/>
    <property type="molecule type" value="Genomic_DNA"/>
</dbReference>
<protein>
    <submittedName>
        <fullName evidence="1">Uncharacterized protein</fullName>
    </submittedName>
</protein>
<accession>A0ABM6RTU4</accession>
<proteinExistence type="predicted"/>
<organism evidence="1 2">
    <name type="scientific">Sulfobacillus thermotolerans</name>
    <dbReference type="NCBI Taxonomy" id="338644"/>
    <lineage>
        <taxon>Bacteria</taxon>
        <taxon>Bacillati</taxon>
        <taxon>Bacillota</taxon>
        <taxon>Clostridia</taxon>
        <taxon>Eubacteriales</taxon>
        <taxon>Clostridiales Family XVII. Incertae Sedis</taxon>
        <taxon>Sulfobacillus</taxon>
    </lineage>
</organism>
<keyword evidence="2" id="KW-1185">Reference proteome</keyword>
<sequence length="240" mass="27085">MMTTRSKLFWGAGLILLTGLLLWISSTASTTIPSKPISPANFAADRRTPWTLRWVSQGIAPKLRNHHGWAPWIVANPQRPQQSWWVWPVVEHHRLWFGQSVREGVQWVGVSLTAKAPKLPIPWGTMLGWGQQFQHQQSPPADVTITPTSAWTQEGPLAGPIAGFMMAMQPRKNTIVLAILYKKKIPGWIELVSIWQWNTQWTPRYLIINPLPPQVSAHDLLMPPNAGVPLDIPTWVKNTS</sequence>
<reference evidence="1 2" key="1">
    <citation type="journal article" date="2019" name="Sci. Rep.">
        <title>Sulfobacillus thermotolerans: new insights into resistance and metabolic capacities of acidophilic chemolithotrophs.</title>
        <authorList>
            <person name="Panyushkina A.E."/>
            <person name="Babenko V.V."/>
            <person name="Nikitina A.S."/>
            <person name="Selezneva O.V."/>
            <person name="Tsaplina I.A."/>
            <person name="Letarova M.A."/>
            <person name="Kostryukova E.S."/>
            <person name="Letarov A.V."/>
        </authorList>
    </citation>
    <scope>NUCLEOTIDE SEQUENCE [LARGE SCALE GENOMIC DNA]</scope>
    <source>
        <strain evidence="1 2">Kr1</strain>
    </source>
</reference>